<evidence type="ECO:0000256" key="2">
    <source>
        <dbReference type="SAM" id="Phobius"/>
    </source>
</evidence>
<dbReference type="HOGENOM" id="CLU_882773_0_0_1"/>
<feature type="region of interest" description="Disordered" evidence="1">
    <location>
        <begin position="194"/>
        <end position="238"/>
    </location>
</feature>
<feature type="transmembrane region" description="Helical" evidence="2">
    <location>
        <begin position="305"/>
        <end position="325"/>
    </location>
</feature>
<keyword evidence="4" id="KW-1185">Reference proteome</keyword>
<keyword evidence="2" id="KW-1133">Transmembrane helix</keyword>
<dbReference type="InParanoid" id="G8YE86"/>
<proteinExistence type="predicted"/>
<dbReference type="AlphaFoldDB" id="G8YE86"/>
<organism evidence="3 4">
    <name type="scientific">Pichia sorbitophila (strain ATCC MYA-4447 / BCRC 22081 / CBS 7064 / NBRC 10061 / NRRL Y-12695)</name>
    <name type="common">Hybrid yeast</name>
    <dbReference type="NCBI Taxonomy" id="559304"/>
    <lineage>
        <taxon>Eukaryota</taxon>
        <taxon>Fungi</taxon>
        <taxon>Dikarya</taxon>
        <taxon>Ascomycota</taxon>
        <taxon>Saccharomycotina</taxon>
        <taxon>Pichiomycetes</taxon>
        <taxon>Debaryomycetaceae</taxon>
        <taxon>Millerozyma</taxon>
    </lineage>
</organism>
<keyword evidence="2" id="KW-0472">Membrane</keyword>
<dbReference type="Proteomes" id="UP000005222">
    <property type="component" value="Chromosome I"/>
</dbReference>
<evidence type="ECO:0000313" key="3">
    <source>
        <dbReference type="EMBL" id="CCE81485.1"/>
    </source>
</evidence>
<evidence type="ECO:0000256" key="1">
    <source>
        <dbReference type="SAM" id="MobiDB-lite"/>
    </source>
</evidence>
<protein>
    <submittedName>
        <fullName evidence="3">Piso0_002143 protein</fullName>
    </submittedName>
</protein>
<gene>
    <name evidence="3" type="primary">Piso0_002143</name>
    <name evidence="3" type="ORF">GNLVRS01_PISO0I03792g</name>
</gene>
<dbReference type="eggNOG" id="ENOG502RQ6I">
    <property type="taxonomic scope" value="Eukaryota"/>
</dbReference>
<dbReference type="OrthoDB" id="4087050at2759"/>
<reference evidence="3 4" key="1">
    <citation type="journal article" date="2012" name="G3 (Bethesda)">
        <title>Pichia sorbitophila, an interspecies yeast hybrid reveals early steps of genome resolution following polyploidization.</title>
        <authorList>
            <person name="Leh Louis V."/>
            <person name="Despons L."/>
            <person name="Friedrich A."/>
            <person name="Martin T."/>
            <person name="Durrens P."/>
            <person name="Casaregola S."/>
            <person name="Neuveglise C."/>
            <person name="Fairhead C."/>
            <person name="Marck C."/>
            <person name="Cruz J.A."/>
            <person name="Straub M.L."/>
            <person name="Kugler V."/>
            <person name="Sacerdot C."/>
            <person name="Uzunov Z."/>
            <person name="Thierry A."/>
            <person name="Weiss S."/>
            <person name="Bleykasten C."/>
            <person name="De Montigny J."/>
            <person name="Jacques N."/>
            <person name="Jung P."/>
            <person name="Lemaire M."/>
            <person name="Mallet S."/>
            <person name="Morel G."/>
            <person name="Richard G.F."/>
            <person name="Sarkar A."/>
            <person name="Savel G."/>
            <person name="Schacherer J."/>
            <person name="Seret M.L."/>
            <person name="Talla E."/>
            <person name="Samson G."/>
            <person name="Jubin C."/>
            <person name="Poulain J."/>
            <person name="Vacherie B."/>
            <person name="Barbe V."/>
            <person name="Pelletier E."/>
            <person name="Sherman D.J."/>
            <person name="Westhof E."/>
            <person name="Weissenbach J."/>
            <person name="Baret P.V."/>
            <person name="Wincker P."/>
            <person name="Gaillardin C."/>
            <person name="Dujon B."/>
            <person name="Souciet J.L."/>
        </authorList>
    </citation>
    <scope>NUCLEOTIDE SEQUENCE [LARGE SCALE GENOMIC DNA]</scope>
    <source>
        <strain evidence="4">ATCC MYA-4447 / BCRC 22081 / CBS 7064 / NBRC 10061 / NRRL Y-12695</strain>
    </source>
</reference>
<sequence length="326" mass="36531">MKLYYLLPIVLYSSRGASLTLEYPDSSAEDKAASGEVVRSSFKKLKAPEGDTVEDWPIRESESTREKTLNSRINGQKFMLPYVASAIAHSSFSPLYVTKTVTELSSPTADLDDANAESQDLSPTVKVNSRKSWIKEFLNFKSLEKMKAKLSSTESSRPYVDPSGPTGKLKTKIKSYENKASDTTNLKEWTKSLGQERKEEQEQEPKEPKYWKQNSPKLKTKVEKPEAANAEDSTNSENSFDLDVNDFVSYLVNQGFNSSDLEFLKNDDLDYGFSEIEEELNKIHDEHGVDNIHIGGESSGCSTTFGTYTMLLALSATFFSLLCYAM</sequence>
<feature type="region of interest" description="Disordered" evidence="1">
    <location>
        <begin position="151"/>
        <end position="177"/>
    </location>
</feature>
<evidence type="ECO:0000313" key="4">
    <source>
        <dbReference type="Proteomes" id="UP000005222"/>
    </source>
</evidence>
<name>G8YE86_PICSO</name>
<feature type="compositionally biased region" description="Basic and acidic residues" evidence="1">
    <location>
        <begin position="194"/>
        <end position="210"/>
    </location>
</feature>
<accession>G8YE86</accession>
<keyword evidence="2" id="KW-0812">Transmembrane</keyword>
<dbReference type="EMBL" id="FO082051">
    <property type="protein sequence ID" value="CCE81485.1"/>
    <property type="molecule type" value="Genomic_DNA"/>
</dbReference>